<organism evidence="2 3">
    <name type="scientific">Candidatus Nitrosymbiomonas proteolyticus</name>
    <dbReference type="NCBI Taxonomy" id="2608984"/>
    <lineage>
        <taxon>Bacteria</taxon>
        <taxon>Bacillati</taxon>
        <taxon>Armatimonadota</taxon>
        <taxon>Armatimonadota incertae sedis</taxon>
        <taxon>Candidatus Nitrosymbiomonas</taxon>
    </lineage>
</organism>
<keyword evidence="1" id="KW-1133">Transmembrane helix</keyword>
<proteinExistence type="predicted"/>
<name>A0A809R503_9BACT</name>
<evidence type="ECO:0000256" key="1">
    <source>
        <dbReference type="SAM" id="Phobius"/>
    </source>
</evidence>
<protein>
    <submittedName>
        <fullName evidence="2">Uncharacterized protein</fullName>
    </submittedName>
</protein>
<feature type="transmembrane region" description="Helical" evidence="1">
    <location>
        <begin position="113"/>
        <end position="138"/>
    </location>
</feature>
<dbReference type="KEGG" id="npy:NPRO_01940"/>
<sequence>MKLATLINNAKCTSCMKKISMMLAAMSVLGLIVAALYQSNLESKAALTQRIKPYDSATAELLGEVGTPIGDPQLMIITDPKAFLSGKGEQGQRFVNDEYLKSNGIYPLQVKTVAFVGGIVKLGLLGMAAVMSLAAWFFGRRAKSCGAACAPRPKEVGAQHC</sequence>
<dbReference type="EMBL" id="AP021858">
    <property type="protein sequence ID" value="BBO22599.1"/>
    <property type="molecule type" value="Genomic_DNA"/>
</dbReference>
<keyword evidence="1" id="KW-0472">Membrane</keyword>
<accession>A0A809R503</accession>
<reference evidence="2" key="1">
    <citation type="journal article" name="DNA Res.">
        <title>The physiological potential of anammox bacteria as revealed by their core genome structure.</title>
        <authorList>
            <person name="Okubo T."/>
            <person name="Toyoda A."/>
            <person name="Fukuhara K."/>
            <person name="Uchiyama I."/>
            <person name="Harigaya Y."/>
            <person name="Kuroiwa M."/>
            <person name="Suzuki T."/>
            <person name="Murakami Y."/>
            <person name="Suwa Y."/>
            <person name="Takami H."/>
        </authorList>
    </citation>
    <scope>NUCLEOTIDE SEQUENCE</scope>
    <source>
        <strain evidence="2">317325-2</strain>
    </source>
</reference>
<feature type="transmembrane region" description="Helical" evidence="1">
    <location>
        <begin position="21"/>
        <end position="38"/>
    </location>
</feature>
<dbReference type="Proteomes" id="UP000662873">
    <property type="component" value="Chromosome"/>
</dbReference>
<evidence type="ECO:0000313" key="3">
    <source>
        <dbReference type="Proteomes" id="UP000662873"/>
    </source>
</evidence>
<dbReference type="AlphaFoldDB" id="A0A809R503"/>
<gene>
    <name evidence="2" type="ORF">NPRO_01940</name>
</gene>
<evidence type="ECO:0000313" key="2">
    <source>
        <dbReference type="EMBL" id="BBO22599.1"/>
    </source>
</evidence>
<keyword evidence="1" id="KW-0812">Transmembrane</keyword>